<name>A0A699JHR8_TANCI</name>
<organism evidence="2">
    <name type="scientific">Tanacetum cinerariifolium</name>
    <name type="common">Dalmatian daisy</name>
    <name type="synonym">Chrysanthemum cinerariifolium</name>
    <dbReference type="NCBI Taxonomy" id="118510"/>
    <lineage>
        <taxon>Eukaryota</taxon>
        <taxon>Viridiplantae</taxon>
        <taxon>Streptophyta</taxon>
        <taxon>Embryophyta</taxon>
        <taxon>Tracheophyta</taxon>
        <taxon>Spermatophyta</taxon>
        <taxon>Magnoliopsida</taxon>
        <taxon>eudicotyledons</taxon>
        <taxon>Gunneridae</taxon>
        <taxon>Pentapetalae</taxon>
        <taxon>asterids</taxon>
        <taxon>campanulids</taxon>
        <taxon>Asterales</taxon>
        <taxon>Asteraceae</taxon>
        <taxon>Asteroideae</taxon>
        <taxon>Anthemideae</taxon>
        <taxon>Anthemidinae</taxon>
        <taxon>Tanacetum</taxon>
    </lineage>
</organism>
<accession>A0A699JHR8</accession>
<evidence type="ECO:0000313" key="2">
    <source>
        <dbReference type="EMBL" id="GFA32400.1"/>
    </source>
</evidence>
<gene>
    <name evidence="2" type="ORF">Tci_604372</name>
</gene>
<reference evidence="2" key="1">
    <citation type="journal article" date="2019" name="Sci. Rep.">
        <title>Draft genome of Tanacetum cinerariifolium, the natural source of mosquito coil.</title>
        <authorList>
            <person name="Yamashiro T."/>
            <person name="Shiraishi A."/>
            <person name="Satake H."/>
            <person name="Nakayama K."/>
        </authorList>
    </citation>
    <scope>NUCLEOTIDE SEQUENCE</scope>
</reference>
<protein>
    <recommendedName>
        <fullName evidence="3">Pyruvate, phosphate dikinase regulatory protein, chloroplastic</fullName>
    </recommendedName>
</protein>
<feature type="region of interest" description="Disordered" evidence="1">
    <location>
        <begin position="123"/>
        <end position="183"/>
    </location>
</feature>
<proteinExistence type="predicted"/>
<sequence length="183" mass="20753">MIRELKEKISRLTKKINKAHLTLDFKALESQNTHLIVKVNALQNLNECFRTENEKVKQHYKELYDSTKLTHAKTIKKTTSLLDEIENLKAQLKNNMKCVIVPAEKSKVLAPEIKSLSKRFKEPCETLTHNTPTHPEQQKMKKTNEPVIPSTGVKGATSTSGLKPRSNTKKDKTLPAKSALKKV</sequence>
<comment type="caution">
    <text evidence="2">The sequence shown here is derived from an EMBL/GenBank/DDBJ whole genome shotgun (WGS) entry which is preliminary data.</text>
</comment>
<evidence type="ECO:0008006" key="3">
    <source>
        <dbReference type="Google" id="ProtNLM"/>
    </source>
</evidence>
<evidence type="ECO:0000256" key="1">
    <source>
        <dbReference type="SAM" id="MobiDB-lite"/>
    </source>
</evidence>
<dbReference type="AlphaFoldDB" id="A0A699JHR8"/>
<dbReference type="EMBL" id="BKCJ010404623">
    <property type="protein sequence ID" value="GFA32400.1"/>
    <property type="molecule type" value="Genomic_DNA"/>
</dbReference>